<dbReference type="STRING" id="479432.Sros_1838"/>
<sequence length="276" mass="28822">MSKRTTLTVEGATSPVNLRTRSTGTVHVATADGRSLCPARVAADGVEVVSAPVSCRSCLKLQPVKVVERQELPAAPPADIIRLTGDQLDGVACIRCSATDAPMVPAGTGERGQLFECADHGREYGVRGTVDHGNGPQIRTYTGTDAVGMLAELRDVQHRQGGVVDAVVVSRPAGGEWAPAAPSCSACPAWCRADHGNGVDVEHEGELITVAAPEAAEGVEVVARLLQFPGGALRLSLGLYEGVECDAETELFLTEAERLVEHLQTLITAARAGARS</sequence>
<evidence type="ECO:0000313" key="1">
    <source>
        <dbReference type="EMBL" id="ACZ84826.1"/>
    </source>
</evidence>
<organism evidence="1 2">
    <name type="scientific">Streptosporangium roseum (strain ATCC 12428 / DSM 43021 / JCM 3005 / KCTC 9067 / NCIMB 10171 / NRRL 2505 / NI 9100)</name>
    <dbReference type="NCBI Taxonomy" id="479432"/>
    <lineage>
        <taxon>Bacteria</taxon>
        <taxon>Bacillati</taxon>
        <taxon>Actinomycetota</taxon>
        <taxon>Actinomycetes</taxon>
        <taxon>Streptosporangiales</taxon>
        <taxon>Streptosporangiaceae</taxon>
        <taxon>Streptosporangium</taxon>
    </lineage>
</organism>
<evidence type="ECO:0000313" key="2">
    <source>
        <dbReference type="Proteomes" id="UP000002029"/>
    </source>
</evidence>
<protein>
    <submittedName>
        <fullName evidence="1">Uncharacterized protein</fullName>
    </submittedName>
</protein>
<dbReference type="RefSeq" id="WP_012888571.1">
    <property type="nucleotide sequence ID" value="NC_013595.1"/>
</dbReference>
<keyword evidence="2" id="KW-1185">Reference proteome</keyword>
<dbReference type="InterPro" id="IPR054202">
    <property type="entry name" value="DUF6907"/>
</dbReference>
<dbReference type="EMBL" id="CP001814">
    <property type="protein sequence ID" value="ACZ84826.1"/>
    <property type="molecule type" value="Genomic_DNA"/>
</dbReference>
<reference evidence="1 2" key="1">
    <citation type="journal article" date="2010" name="Stand. Genomic Sci.">
        <title>Complete genome sequence of Streptosporangium roseum type strain (NI 9100).</title>
        <authorList>
            <person name="Nolan M."/>
            <person name="Sikorski J."/>
            <person name="Jando M."/>
            <person name="Lucas S."/>
            <person name="Lapidus A."/>
            <person name="Glavina Del Rio T."/>
            <person name="Chen F."/>
            <person name="Tice H."/>
            <person name="Pitluck S."/>
            <person name="Cheng J.F."/>
            <person name="Chertkov O."/>
            <person name="Sims D."/>
            <person name="Meincke L."/>
            <person name="Brettin T."/>
            <person name="Han C."/>
            <person name="Detter J.C."/>
            <person name="Bruce D."/>
            <person name="Goodwin L."/>
            <person name="Land M."/>
            <person name="Hauser L."/>
            <person name="Chang Y.J."/>
            <person name="Jeffries C.D."/>
            <person name="Ivanova N."/>
            <person name="Mavromatis K."/>
            <person name="Mikhailova N."/>
            <person name="Chen A."/>
            <person name="Palaniappan K."/>
            <person name="Chain P."/>
            <person name="Rohde M."/>
            <person name="Goker M."/>
            <person name="Bristow J."/>
            <person name="Eisen J.A."/>
            <person name="Markowitz V."/>
            <person name="Hugenholtz P."/>
            <person name="Kyrpides N.C."/>
            <person name="Klenk H.P."/>
        </authorList>
    </citation>
    <scope>NUCLEOTIDE SEQUENCE [LARGE SCALE GENOMIC DNA]</scope>
    <source>
        <strain evidence="2">ATCC 12428 / DSM 43021 / JCM 3005 / NI 9100</strain>
    </source>
</reference>
<dbReference type="OrthoDB" id="3695744at2"/>
<accession>D2ATF0</accession>
<name>D2ATF0_STRRD</name>
<dbReference type="AlphaFoldDB" id="D2ATF0"/>
<dbReference type="Proteomes" id="UP000002029">
    <property type="component" value="Chromosome"/>
</dbReference>
<gene>
    <name evidence="1" type="ordered locus">Sros_1838</name>
</gene>
<proteinExistence type="predicted"/>
<dbReference type="KEGG" id="sro:Sros_1838"/>
<dbReference type="HOGENOM" id="CLU_1008045_0_0_11"/>
<dbReference type="Pfam" id="PF21848">
    <property type="entry name" value="DUF6907"/>
    <property type="match status" value="1"/>
</dbReference>